<dbReference type="InterPro" id="IPR036196">
    <property type="entry name" value="Ptyr_pPase_sf"/>
</dbReference>
<dbReference type="InterPro" id="IPR017867">
    <property type="entry name" value="Tyr_phospatase_low_mol_wt"/>
</dbReference>
<evidence type="ECO:0000256" key="1">
    <source>
        <dbReference type="ARBA" id="ARBA00011063"/>
    </source>
</evidence>
<protein>
    <recommendedName>
        <fullName evidence="2">protein-tyrosine-phosphatase</fullName>
        <ecNumber evidence="2">3.1.3.48</ecNumber>
    </recommendedName>
</protein>
<dbReference type="CDD" id="cd16343">
    <property type="entry name" value="LMWPTP"/>
    <property type="match status" value="1"/>
</dbReference>
<comment type="similarity">
    <text evidence="1">Belongs to the low molecular weight phosphotyrosine protein phosphatase family.</text>
</comment>
<name>A0A8S5SEX9_9CAUD</name>
<evidence type="ECO:0000313" key="6">
    <source>
        <dbReference type="EMBL" id="DAF49494.1"/>
    </source>
</evidence>
<evidence type="ECO:0000256" key="2">
    <source>
        <dbReference type="ARBA" id="ARBA00013064"/>
    </source>
</evidence>
<dbReference type="EC" id="3.1.3.48" evidence="2"/>
<dbReference type="Pfam" id="PF01451">
    <property type="entry name" value="LMWPc"/>
    <property type="match status" value="1"/>
</dbReference>
<accession>A0A8S5SEX9</accession>
<proteinExistence type="inferred from homology"/>
<dbReference type="Gene3D" id="3.40.50.2300">
    <property type="match status" value="1"/>
</dbReference>
<keyword evidence="4" id="KW-0904">Protein phosphatase</keyword>
<dbReference type="PANTHER" id="PTHR11717">
    <property type="entry name" value="LOW MOLECULAR WEIGHT PROTEIN TYROSINE PHOSPHATASE"/>
    <property type="match status" value="1"/>
</dbReference>
<dbReference type="InterPro" id="IPR023485">
    <property type="entry name" value="Ptyr_pPase"/>
</dbReference>
<dbReference type="SUPFAM" id="SSF52788">
    <property type="entry name" value="Phosphotyrosine protein phosphatases I"/>
    <property type="match status" value="1"/>
</dbReference>
<sequence length="155" mass="17959">MRIRVLFVCHGNICRSTMAQFVLQDLVNRAGYTDNFYIDSMATSTEEIGNGPHHGTVAKLRQVGVPVLEHYAKQVRKSDYRNFDHIIGMDQWNYRNMMRIFGKDPEQKVSLLLDFTDRPGEIADPWYTGNFDETYRDVLDGCEGFLAYLRKQGKL</sequence>
<dbReference type="GO" id="GO:0004725">
    <property type="term" value="F:protein tyrosine phosphatase activity"/>
    <property type="evidence" value="ECO:0007669"/>
    <property type="project" value="UniProtKB-EC"/>
</dbReference>
<dbReference type="PRINTS" id="PR00719">
    <property type="entry name" value="LMWPTPASE"/>
</dbReference>
<dbReference type="SMART" id="SM00226">
    <property type="entry name" value="LMWPc"/>
    <property type="match status" value="1"/>
</dbReference>
<feature type="domain" description="Phosphotyrosine protein phosphatase I" evidence="5">
    <location>
        <begin position="3"/>
        <end position="148"/>
    </location>
</feature>
<evidence type="ECO:0000256" key="3">
    <source>
        <dbReference type="ARBA" id="ARBA00022801"/>
    </source>
</evidence>
<reference evidence="6" key="1">
    <citation type="journal article" date="2021" name="Proc. Natl. Acad. Sci. U.S.A.">
        <title>A Catalog of Tens of Thousands of Viruses from Human Metagenomes Reveals Hidden Associations with Chronic Diseases.</title>
        <authorList>
            <person name="Tisza M.J."/>
            <person name="Buck C.B."/>
        </authorList>
    </citation>
    <scope>NUCLEOTIDE SEQUENCE</scope>
    <source>
        <strain evidence="6">Ct9mC1</strain>
    </source>
</reference>
<dbReference type="InterPro" id="IPR050438">
    <property type="entry name" value="LMW_PTPase"/>
</dbReference>
<keyword evidence="3" id="KW-0378">Hydrolase</keyword>
<evidence type="ECO:0000256" key="4">
    <source>
        <dbReference type="ARBA" id="ARBA00022912"/>
    </source>
</evidence>
<organism evidence="6">
    <name type="scientific">Siphoviridae sp. ct9mC1</name>
    <dbReference type="NCBI Taxonomy" id="2827794"/>
    <lineage>
        <taxon>Viruses</taxon>
        <taxon>Duplodnaviria</taxon>
        <taxon>Heunggongvirae</taxon>
        <taxon>Uroviricota</taxon>
        <taxon>Caudoviricetes</taxon>
    </lineage>
</organism>
<dbReference type="EMBL" id="BK032583">
    <property type="protein sequence ID" value="DAF49494.1"/>
    <property type="molecule type" value="Genomic_DNA"/>
</dbReference>
<evidence type="ECO:0000259" key="5">
    <source>
        <dbReference type="SMART" id="SM00226"/>
    </source>
</evidence>
<dbReference type="PANTHER" id="PTHR11717:SF7">
    <property type="entry name" value="LOW MOLECULAR WEIGHT PHOSPHOTYROSINE PROTEIN PHOSPHATASE"/>
    <property type="match status" value="1"/>
</dbReference>